<dbReference type="eggNOG" id="KOG0156">
    <property type="taxonomic scope" value="Eukaryota"/>
</dbReference>
<dbReference type="AlphaFoldDB" id="B9SB70"/>
<dbReference type="GO" id="GO:0016705">
    <property type="term" value="F:oxidoreductase activity, acting on paired donors, with incorporation or reduction of molecular oxygen"/>
    <property type="evidence" value="ECO:0007669"/>
    <property type="project" value="InterPro"/>
</dbReference>
<dbReference type="GO" id="GO:0005506">
    <property type="term" value="F:iron ion binding"/>
    <property type="evidence" value="ECO:0007669"/>
    <property type="project" value="InterPro"/>
</dbReference>
<dbReference type="Gene3D" id="1.10.630.10">
    <property type="entry name" value="Cytochrome P450"/>
    <property type="match status" value="1"/>
</dbReference>
<dbReference type="SUPFAM" id="SSF48264">
    <property type="entry name" value="Cytochrome P450"/>
    <property type="match status" value="1"/>
</dbReference>
<dbReference type="Proteomes" id="UP000008311">
    <property type="component" value="Unassembled WGS sequence"/>
</dbReference>
<dbReference type="InterPro" id="IPR036396">
    <property type="entry name" value="Cyt_P450_sf"/>
</dbReference>
<keyword evidence="1" id="KW-0472">Membrane</keyword>
<keyword evidence="3" id="KW-1185">Reference proteome</keyword>
<organism evidence="2 3">
    <name type="scientific">Ricinus communis</name>
    <name type="common">Castor bean</name>
    <dbReference type="NCBI Taxonomy" id="3988"/>
    <lineage>
        <taxon>Eukaryota</taxon>
        <taxon>Viridiplantae</taxon>
        <taxon>Streptophyta</taxon>
        <taxon>Embryophyta</taxon>
        <taxon>Tracheophyta</taxon>
        <taxon>Spermatophyta</taxon>
        <taxon>Magnoliopsida</taxon>
        <taxon>eudicotyledons</taxon>
        <taxon>Gunneridae</taxon>
        <taxon>Pentapetalae</taxon>
        <taxon>rosids</taxon>
        <taxon>fabids</taxon>
        <taxon>Malpighiales</taxon>
        <taxon>Euphorbiaceae</taxon>
        <taxon>Acalyphoideae</taxon>
        <taxon>Acalypheae</taxon>
        <taxon>Ricinus</taxon>
    </lineage>
</organism>
<keyword evidence="1" id="KW-0812">Transmembrane</keyword>
<sequence length="78" mass="8702">MNYELLPFGSGRRGYSAITTGMAIVELALANLLFCFDWDLPCNMKVEDINMEEAGGISIHKKEPLLLVPTAYEPVLRN</sequence>
<accession>B9SB70</accession>
<protein>
    <submittedName>
        <fullName evidence="2">Cytochrome P450, putative</fullName>
        <ecNumber evidence="2">1.14.13.68</ecNumber>
    </submittedName>
</protein>
<dbReference type="EC" id="1.14.13.68" evidence="2"/>
<dbReference type="GO" id="GO:0020037">
    <property type="term" value="F:heme binding"/>
    <property type="evidence" value="ECO:0007669"/>
    <property type="project" value="InterPro"/>
</dbReference>
<dbReference type="GO" id="GO:0004497">
    <property type="term" value="F:monooxygenase activity"/>
    <property type="evidence" value="ECO:0007669"/>
    <property type="project" value="InterPro"/>
</dbReference>
<feature type="transmembrane region" description="Helical" evidence="1">
    <location>
        <begin position="15"/>
        <end position="36"/>
    </location>
</feature>
<keyword evidence="2" id="KW-0560">Oxidoreductase</keyword>
<keyword evidence="1" id="KW-1133">Transmembrane helix</keyword>
<evidence type="ECO:0000313" key="3">
    <source>
        <dbReference type="Proteomes" id="UP000008311"/>
    </source>
</evidence>
<reference evidence="3" key="1">
    <citation type="journal article" date="2010" name="Nat. Biotechnol.">
        <title>Draft genome sequence of the oilseed species Ricinus communis.</title>
        <authorList>
            <person name="Chan A.P."/>
            <person name="Crabtree J."/>
            <person name="Zhao Q."/>
            <person name="Lorenzi H."/>
            <person name="Orvis J."/>
            <person name="Puiu D."/>
            <person name="Melake-Berhan A."/>
            <person name="Jones K.M."/>
            <person name="Redman J."/>
            <person name="Chen G."/>
            <person name="Cahoon E.B."/>
            <person name="Gedil M."/>
            <person name="Stanke M."/>
            <person name="Haas B.J."/>
            <person name="Wortman J.R."/>
            <person name="Fraser-Liggett C.M."/>
            <person name="Ravel J."/>
            <person name="Rabinowicz P.D."/>
        </authorList>
    </citation>
    <scope>NUCLEOTIDE SEQUENCE [LARGE SCALE GENOMIC DNA]</scope>
    <source>
        <strain evidence="3">cv. Hale</strain>
    </source>
</reference>
<dbReference type="EMBL" id="EQ973911">
    <property type="protein sequence ID" value="EEF39160.1"/>
    <property type="molecule type" value="Genomic_DNA"/>
</dbReference>
<evidence type="ECO:0000313" key="2">
    <source>
        <dbReference type="EMBL" id="EEF39160.1"/>
    </source>
</evidence>
<dbReference type="PANTHER" id="PTHR47952">
    <property type="entry name" value="TRYPTAMINE 5-HYDROXYLASE"/>
    <property type="match status" value="1"/>
</dbReference>
<evidence type="ECO:0000256" key="1">
    <source>
        <dbReference type="SAM" id="Phobius"/>
    </source>
</evidence>
<dbReference type="InParanoid" id="B9SB70"/>
<gene>
    <name evidence="2" type="ORF">RCOM_0785610</name>
</gene>
<name>B9SB70_RICCO</name>
<dbReference type="STRING" id="3988.B9SB70"/>
<proteinExistence type="predicted"/>
<dbReference type="PANTHER" id="PTHR47952:SF1">
    <property type="entry name" value="TRYPTAMINE 5-HYDROXYLASE"/>
    <property type="match status" value="1"/>
</dbReference>